<dbReference type="InterPro" id="IPR003591">
    <property type="entry name" value="Leu-rich_rpt_typical-subtyp"/>
</dbReference>
<keyword evidence="4" id="KW-0472">Membrane</keyword>
<dbReference type="EMBL" id="NIVC01000215">
    <property type="protein sequence ID" value="PAA87817.1"/>
    <property type="molecule type" value="Genomic_DNA"/>
</dbReference>
<dbReference type="InterPro" id="IPR050333">
    <property type="entry name" value="SLRP"/>
</dbReference>
<name>A0A267GR30_9PLAT</name>
<keyword evidence="4" id="KW-0812">Transmembrane</keyword>
<dbReference type="STRING" id="282301.A0A267GR30"/>
<feature type="region of interest" description="Disordered" evidence="3">
    <location>
        <begin position="694"/>
        <end position="718"/>
    </location>
</feature>
<sequence>MTVLSQLLLLQVLTVSAMVAGLQQHYPKPECDCFIRQPQTLSSLRQHYLQQQVGGELFCQNSHASPLPYPHQQQPLRGANFYCADYKLRAENFGIGAIEGQLLKTLAVSTHIQQVELTGNRLSLLTQAHFASVPNLRRLSLNRNAIRELNYHAFDGLHRLFYLDLDDNRLIEITPMTFGTTTVHSTGHRCNLRSLVYLYLANNQIERIEPKSFECMTNLRELNLQKNIIKMLPDRAFFNLLSLNTLKLYDNQISEIHELAFTECCGLIRYLSLVDNRLSDLPHNTLKTMENLTSLYLDRNQFVHVPNYLLSTIDSHQRSASSKISDFHLQRNHIVQISRKDFQGAGKVESVNLFDNSIQRIEDYSFSSLSYTVNLVLQKNEIRSVTNRTFSGLVRLRYLILTDNRLEHIDDCAFSPLIRLDTLSLASNRLTGVRRLMFKNLNYTFSLNLASNYINQLQGDEFSLLPGLKYLYLEKNSLTHLRKNYFQGLAGLRKLDLSDNRIRTIDPLTFGKLDQLAFLDLSGNLLTSVCSYELHGLSSLHSLLLGKNQIASFDPDALDQLADSLNLLDLHDNRLTEFSTGYTKPGMSLVYLDLSSNRLILDDDCTFCGFDSVRHAHIGVATRSGDNGTSVDFRLNSARLPGLGGGGPSGLLDLTVNGVSSRNSWSGPCRPGAVSGCREVRASRIQAARNLACAGSGSSSSDVNSNGRSNGKSGHDGSHSGVTLSHVVLYVSIPVLLLLLAAAAIVLGFCVASRRKSALRRRQFQQRHIWEPDSNLLELNVEQSSSMSEMPKFSNKIYGNLL</sequence>
<feature type="chain" id="PRO_5012831379" description="LRRCT domain-containing protein" evidence="5">
    <location>
        <begin position="18"/>
        <end position="802"/>
    </location>
</feature>
<reference evidence="6 7" key="1">
    <citation type="submission" date="2017-06" db="EMBL/GenBank/DDBJ databases">
        <title>A platform for efficient transgenesis in Macrostomum lignano, a flatworm model organism for stem cell research.</title>
        <authorList>
            <person name="Berezikov E."/>
        </authorList>
    </citation>
    <scope>NUCLEOTIDE SEQUENCE [LARGE SCALE GENOMIC DNA]</scope>
    <source>
        <strain evidence="6">DV1</strain>
        <tissue evidence="6">Whole organism</tissue>
    </source>
</reference>
<organism evidence="6 7">
    <name type="scientific">Macrostomum lignano</name>
    <dbReference type="NCBI Taxonomy" id="282301"/>
    <lineage>
        <taxon>Eukaryota</taxon>
        <taxon>Metazoa</taxon>
        <taxon>Spiralia</taxon>
        <taxon>Lophotrochozoa</taxon>
        <taxon>Platyhelminthes</taxon>
        <taxon>Rhabditophora</taxon>
        <taxon>Macrostomorpha</taxon>
        <taxon>Macrostomida</taxon>
        <taxon>Macrostomidae</taxon>
        <taxon>Macrostomum</taxon>
    </lineage>
</organism>
<dbReference type="SUPFAM" id="SSF52058">
    <property type="entry name" value="L domain-like"/>
    <property type="match status" value="2"/>
</dbReference>
<proteinExistence type="predicted"/>
<feature type="compositionally biased region" description="Low complexity" evidence="3">
    <location>
        <begin position="695"/>
        <end position="711"/>
    </location>
</feature>
<keyword evidence="1" id="KW-0433">Leucine-rich repeat</keyword>
<evidence type="ECO:0000256" key="2">
    <source>
        <dbReference type="ARBA" id="ARBA00022737"/>
    </source>
</evidence>
<feature type="signal peptide" evidence="5">
    <location>
        <begin position="1"/>
        <end position="17"/>
    </location>
</feature>
<dbReference type="Proteomes" id="UP000215902">
    <property type="component" value="Unassembled WGS sequence"/>
</dbReference>
<dbReference type="SMART" id="SM00369">
    <property type="entry name" value="LRR_TYP"/>
    <property type="match status" value="13"/>
</dbReference>
<evidence type="ECO:0000313" key="6">
    <source>
        <dbReference type="EMBL" id="PAA87817.1"/>
    </source>
</evidence>
<feature type="transmembrane region" description="Helical" evidence="4">
    <location>
        <begin position="727"/>
        <end position="752"/>
    </location>
</feature>
<keyword evidence="5" id="KW-0732">Signal</keyword>
<protein>
    <recommendedName>
        <fullName evidence="8">LRRCT domain-containing protein</fullName>
    </recommendedName>
</protein>
<keyword evidence="7" id="KW-1185">Reference proteome</keyword>
<dbReference type="GO" id="GO:0005615">
    <property type="term" value="C:extracellular space"/>
    <property type="evidence" value="ECO:0007669"/>
    <property type="project" value="TreeGrafter"/>
</dbReference>
<accession>A0A267GR30</accession>
<evidence type="ECO:0000313" key="7">
    <source>
        <dbReference type="Proteomes" id="UP000215902"/>
    </source>
</evidence>
<dbReference type="FunFam" id="3.80.10.10:FF:001164">
    <property type="entry name" value="GH01279p"/>
    <property type="match status" value="2"/>
</dbReference>
<keyword evidence="2" id="KW-0677">Repeat</keyword>
<dbReference type="AlphaFoldDB" id="A0A267GR30"/>
<evidence type="ECO:0000256" key="5">
    <source>
        <dbReference type="SAM" id="SignalP"/>
    </source>
</evidence>
<dbReference type="Pfam" id="PF13855">
    <property type="entry name" value="LRR_8"/>
    <property type="match status" value="4"/>
</dbReference>
<keyword evidence="4" id="KW-1133">Transmembrane helix</keyword>
<dbReference type="Gene3D" id="3.80.10.10">
    <property type="entry name" value="Ribonuclease Inhibitor"/>
    <property type="match status" value="5"/>
</dbReference>
<dbReference type="PANTHER" id="PTHR45712:SF22">
    <property type="entry name" value="INSULIN-LIKE GROWTH FACTOR-BINDING PROTEIN COMPLEX ACID LABILE SUBUNIT"/>
    <property type="match status" value="1"/>
</dbReference>
<dbReference type="SMART" id="SM00365">
    <property type="entry name" value="LRR_SD22"/>
    <property type="match status" value="6"/>
</dbReference>
<dbReference type="InterPro" id="IPR001611">
    <property type="entry name" value="Leu-rich_rpt"/>
</dbReference>
<evidence type="ECO:0000256" key="4">
    <source>
        <dbReference type="SAM" id="Phobius"/>
    </source>
</evidence>
<evidence type="ECO:0008006" key="8">
    <source>
        <dbReference type="Google" id="ProtNLM"/>
    </source>
</evidence>
<dbReference type="OrthoDB" id="676979at2759"/>
<comment type="caution">
    <text evidence="6">The sequence shown here is derived from an EMBL/GenBank/DDBJ whole genome shotgun (WGS) entry which is preliminary data.</text>
</comment>
<dbReference type="InterPro" id="IPR032675">
    <property type="entry name" value="LRR_dom_sf"/>
</dbReference>
<evidence type="ECO:0000256" key="1">
    <source>
        <dbReference type="ARBA" id="ARBA00022614"/>
    </source>
</evidence>
<evidence type="ECO:0000256" key="3">
    <source>
        <dbReference type="SAM" id="MobiDB-lite"/>
    </source>
</evidence>
<dbReference type="PROSITE" id="PS51450">
    <property type="entry name" value="LRR"/>
    <property type="match status" value="5"/>
</dbReference>
<gene>
    <name evidence="6" type="ORF">BOX15_Mlig029906g1</name>
</gene>
<dbReference type="PANTHER" id="PTHR45712">
    <property type="entry name" value="AGAP008170-PA"/>
    <property type="match status" value="1"/>
</dbReference>